<dbReference type="Proteomes" id="UP001172457">
    <property type="component" value="Chromosome 5"/>
</dbReference>
<reference evidence="1" key="1">
    <citation type="submission" date="2023-03" db="EMBL/GenBank/DDBJ databases">
        <title>Chromosome-scale reference genome and RAD-based genetic map of yellow starthistle (Centaurea solstitialis) reveal putative structural variation and QTLs associated with invader traits.</title>
        <authorList>
            <person name="Reatini B."/>
            <person name="Cang F.A."/>
            <person name="Jiang Q."/>
            <person name="Mckibben M.T.W."/>
            <person name="Barker M.S."/>
            <person name="Rieseberg L.H."/>
            <person name="Dlugosch K.M."/>
        </authorList>
    </citation>
    <scope>NUCLEOTIDE SEQUENCE</scope>
    <source>
        <strain evidence="1">CAN-66</strain>
        <tissue evidence="1">Leaf</tissue>
    </source>
</reference>
<dbReference type="EMBL" id="JARYMX010000005">
    <property type="protein sequence ID" value="KAJ9546657.1"/>
    <property type="molecule type" value="Genomic_DNA"/>
</dbReference>
<evidence type="ECO:0000313" key="2">
    <source>
        <dbReference type="Proteomes" id="UP001172457"/>
    </source>
</evidence>
<proteinExistence type="predicted"/>
<name>A0AA38T8B5_9ASTR</name>
<keyword evidence="2" id="KW-1185">Reference proteome</keyword>
<dbReference type="AlphaFoldDB" id="A0AA38T8B5"/>
<organism evidence="1 2">
    <name type="scientific">Centaurea solstitialis</name>
    <name type="common">yellow star-thistle</name>
    <dbReference type="NCBI Taxonomy" id="347529"/>
    <lineage>
        <taxon>Eukaryota</taxon>
        <taxon>Viridiplantae</taxon>
        <taxon>Streptophyta</taxon>
        <taxon>Embryophyta</taxon>
        <taxon>Tracheophyta</taxon>
        <taxon>Spermatophyta</taxon>
        <taxon>Magnoliopsida</taxon>
        <taxon>eudicotyledons</taxon>
        <taxon>Gunneridae</taxon>
        <taxon>Pentapetalae</taxon>
        <taxon>asterids</taxon>
        <taxon>campanulids</taxon>
        <taxon>Asterales</taxon>
        <taxon>Asteraceae</taxon>
        <taxon>Carduoideae</taxon>
        <taxon>Cardueae</taxon>
        <taxon>Centaureinae</taxon>
        <taxon>Centaurea</taxon>
    </lineage>
</organism>
<accession>A0AA38T8B5</accession>
<evidence type="ECO:0000313" key="1">
    <source>
        <dbReference type="EMBL" id="KAJ9546657.1"/>
    </source>
</evidence>
<sequence length="233" mass="25662">MHKLTLVFNKMLKLNKMLRTNVQRSGRIHQEPDRYLGFLIDCDDTVDDEPLNYQHAMSVLNIQPPLSQPPPATTASRRRSSTQAFAFSASVVVISPTVHQHRRSSTLSRRCYLTHRQPSPSLLSQPPSPPPCRLPELASLAGNRLVTAVSARFIPDLTICSVVVSESPPLAGNCLVTAVCLNVPPPPCVLPEIATAVRLTDLPLCNRRFPERSAGNRVVCRKPPSKPPFQAPI</sequence>
<protein>
    <submittedName>
        <fullName evidence="1">Uncharacterized protein</fullName>
    </submittedName>
</protein>
<gene>
    <name evidence="1" type="ORF">OSB04_019200</name>
</gene>
<comment type="caution">
    <text evidence="1">The sequence shown here is derived from an EMBL/GenBank/DDBJ whole genome shotgun (WGS) entry which is preliminary data.</text>
</comment>